<keyword evidence="3" id="KW-1185">Reference proteome</keyword>
<feature type="transmembrane region" description="Helical" evidence="1">
    <location>
        <begin position="203"/>
        <end position="220"/>
    </location>
</feature>
<reference evidence="2 3" key="1">
    <citation type="submission" date="2024-10" db="EMBL/GenBank/DDBJ databases">
        <title>The Natural Products Discovery Center: Release of the First 8490 Sequenced Strains for Exploring Actinobacteria Biosynthetic Diversity.</title>
        <authorList>
            <person name="Kalkreuter E."/>
            <person name="Kautsar S.A."/>
            <person name="Yang D."/>
            <person name="Bader C.D."/>
            <person name="Teijaro C.N."/>
            <person name="Fluegel L."/>
            <person name="Davis C.M."/>
            <person name="Simpson J.R."/>
            <person name="Lauterbach L."/>
            <person name="Steele A.D."/>
            <person name="Gui C."/>
            <person name="Meng S."/>
            <person name="Li G."/>
            <person name="Viehrig K."/>
            <person name="Ye F."/>
            <person name="Su P."/>
            <person name="Kiefer A.F."/>
            <person name="Nichols A."/>
            <person name="Cepeda A.J."/>
            <person name="Yan W."/>
            <person name="Fan B."/>
            <person name="Jiang Y."/>
            <person name="Adhikari A."/>
            <person name="Zheng C.-J."/>
            <person name="Schuster L."/>
            <person name="Cowan T.M."/>
            <person name="Smanski M.J."/>
            <person name="Chevrette M.G."/>
            <person name="De Carvalho L.P.S."/>
            <person name="Shen B."/>
        </authorList>
    </citation>
    <scope>NUCLEOTIDE SEQUENCE [LARGE SCALE GENOMIC DNA]</scope>
    <source>
        <strain evidence="2 3">NPDC002173</strain>
    </source>
</reference>
<proteinExistence type="predicted"/>
<feature type="transmembrane region" description="Helical" evidence="1">
    <location>
        <begin position="177"/>
        <end position="197"/>
    </location>
</feature>
<dbReference type="Proteomes" id="UP001602013">
    <property type="component" value="Unassembled WGS sequence"/>
</dbReference>
<feature type="transmembrane region" description="Helical" evidence="1">
    <location>
        <begin position="145"/>
        <end position="165"/>
    </location>
</feature>
<dbReference type="InterPro" id="IPR010699">
    <property type="entry name" value="DUF1275"/>
</dbReference>
<name>A0ABW6SJ71_9ACTN</name>
<evidence type="ECO:0000313" key="2">
    <source>
        <dbReference type="EMBL" id="MFF3665020.1"/>
    </source>
</evidence>
<protein>
    <submittedName>
        <fullName evidence="2">YoaK family protein</fullName>
    </submittedName>
</protein>
<gene>
    <name evidence="2" type="ORF">ACFYXI_05445</name>
</gene>
<accession>A0ABW6SJ71</accession>
<dbReference type="EMBL" id="JBIASD010000003">
    <property type="protein sequence ID" value="MFF3665020.1"/>
    <property type="molecule type" value="Genomic_DNA"/>
</dbReference>
<sequence>MTSPRLTLFAVILTFGTGAVDAASFVRLGGVFSSVMTGNLIVAGSAISSASLDTALHTVVALAGYVMGAALGTHVAGRPRPDEPVWPGRVTVTLAIELGVIACFAVGWELAGGKPGIVAEHVLLALAALAMGMQSAAMRGLGGRAALSTTYLTGTLTGVVAALLTPREGARFDLRGMAILAALTAGAAGGAAFVFFAPALLPAIPLAALTLVVVLAWFTGPRGAAAG</sequence>
<dbReference type="RefSeq" id="WP_387409042.1">
    <property type="nucleotide sequence ID" value="NZ_JBIASD010000003.1"/>
</dbReference>
<keyword evidence="1" id="KW-0472">Membrane</keyword>
<organism evidence="2 3">
    <name type="scientific">Microtetraspora malaysiensis</name>
    <dbReference type="NCBI Taxonomy" id="161358"/>
    <lineage>
        <taxon>Bacteria</taxon>
        <taxon>Bacillati</taxon>
        <taxon>Actinomycetota</taxon>
        <taxon>Actinomycetes</taxon>
        <taxon>Streptosporangiales</taxon>
        <taxon>Streptosporangiaceae</taxon>
        <taxon>Microtetraspora</taxon>
    </lineage>
</organism>
<keyword evidence="1" id="KW-0812">Transmembrane</keyword>
<feature type="transmembrane region" description="Helical" evidence="1">
    <location>
        <begin position="59"/>
        <end position="77"/>
    </location>
</feature>
<evidence type="ECO:0000256" key="1">
    <source>
        <dbReference type="SAM" id="Phobius"/>
    </source>
</evidence>
<dbReference type="PANTHER" id="PTHR37314:SF4">
    <property type="entry name" value="UPF0700 TRANSMEMBRANE PROTEIN YOAK"/>
    <property type="match status" value="1"/>
</dbReference>
<keyword evidence="1" id="KW-1133">Transmembrane helix</keyword>
<comment type="caution">
    <text evidence="2">The sequence shown here is derived from an EMBL/GenBank/DDBJ whole genome shotgun (WGS) entry which is preliminary data.</text>
</comment>
<feature type="transmembrane region" description="Helical" evidence="1">
    <location>
        <begin position="122"/>
        <end position="139"/>
    </location>
</feature>
<evidence type="ECO:0000313" key="3">
    <source>
        <dbReference type="Proteomes" id="UP001602013"/>
    </source>
</evidence>
<dbReference type="PANTHER" id="PTHR37314">
    <property type="entry name" value="SLR0142 PROTEIN"/>
    <property type="match status" value="1"/>
</dbReference>
<dbReference type="Pfam" id="PF06912">
    <property type="entry name" value="DUF1275"/>
    <property type="match status" value="1"/>
</dbReference>
<feature type="transmembrane region" description="Helical" evidence="1">
    <location>
        <begin position="89"/>
        <end position="110"/>
    </location>
</feature>